<evidence type="ECO:0000313" key="5">
    <source>
        <dbReference type="EMBL" id="PHO14921.1"/>
    </source>
</evidence>
<dbReference type="EMBL" id="NXAO01000045">
    <property type="protein sequence ID" value="PHO14921.1"/>
    <property type="molecule type" value="Genomic_DNA"/>
</dbReference>
<reference evidence="6" key="1">
    <citation type="submission" date="2017-09" db="EMBL/GenBank/DDBJ databases">
        <title>Arcobacter canalis sp. nov., a new species isolated from a water canal contaminated with urban sewage.</title>
        <authorList>
            <person name="Perez-Cataluna A."/>
            <person name="Salas-Masso N."/>
            <person name="Figueras M.J."/>
        </authorList>
    </citation>
    <scope>NUCLEOTIDE SEQUENCE [LARGE SCALE GENOMIC DNA]</scope>
    <source>
        <strain evidence="6">CECT 7727</strain>
    </source>
</reference>
<dbReference type="KEGG" id="amar:AMRN_0583"/>
<evidence type="ECO:0000313" key="7">
    <source>
        <dbReference type="Proteomes" id="UP000264693"/>
    </source>
</evidence>
<protein>
    <submittedName>
        <fullName evidence="4 5">Thiamine phosphate synthase</fullName>
        <ecNumber evidence="4">2.5.1.3</ecNumber>
    </submittedName>
</protein>
<dbReference type="SUPFAM" id="SSF51391">
    <property type="entry name" value="Thiamin phosphate synthase"/>
    <property type="match status" value="1"/>
</dbReference>
<dbReference type="CDD" id="cd00564">
    <property type="entry name" value="TMP_TenI"/>
    <property type="match status" value="1"/>
</dbReference>
<dbReference type="EC" id="2.5.1.3" evidence="4"/>
<dbReference type="PANTHER" id="PTHR20857">
    <property type="entry name" value="THIAMINE-PHOSPHATE PYROPHOSPHORYLASE"/>
    <property type="match status" value="1"/>
</dbReference>
<evidence type="ECO:0000256" key="2">
    <source>
        <dbReference type="ARBA" id="ARBA00022977"/>
    </source>
</evidence>
<evidence type="ECO:0000313" key="6">
    <source>
        <dbReference type="Proteomes" id="UP000224740"/>
    </source>
</evidence>
<dbReference type="EMBL" id="CP032101">
    <property type="protein sequence ID" value="AXX86350.1"/>
    <property type="molecule type" value="Genomic_DNA"/>
</dbReference>
<dbReference type="GO" id="GO:0009228">
    <property type="term" value="P:thiamine biosynthetic process"/>
    <property type="evidence" value="ECO:0007669"/>
    <property type="project" value="UniProtKB-KW"/>
</dbReference>
<keyword evidence="6" id="KW-1185">Reference proteome</keyword>
<dbReference type="InterPro" id="IPR013785">
    <property type="entry name" value="Aldolase_TIM"/>
</dbReference>
<gene>
    <name evidence="4" type="primary">thiE</name>
    <name evidence="4" type="ORF">AMRN_0583</name>
    <name evidence="5" type="ORF">CPH92_09390</name>
</gene>
<name>A0A347TIC2_9BACT</name>
<dbReference type="AlphaFoldDB" id="A0A347TIC2"/>
<feature type="domain" description="Thiamine phosphate synthase/TenI" evidence="3">
    <location>
        <begin position="35"/>
        <end position="185"/>
    </location>
</feature>
<comment type="pathway">
    <text evidence="1">Cofactor biosynthesis; thiamine diphosphate biosynthesis.</text>
</comment>
<dbReference type="Gene3D" id="3.20.20.70">
    <property type="entry name" value="Aldolase class I"/>
    <property type="match status" value="1"/>
</dbReference>
<dbReference type="Proteomes" id="UP000264693">
    <property type="component" value="Chromosome"/>
</dbReference>
<evidence type="ECO:0000256" key="1">
    <source>
        <dbReference type="ARBA" id="ARBA00004948"/>
    </source>
</evidence>
<keyword evidence="4" id="KW-0808">Transferase</keyword>
<dbReference type="Proteomes" id="UP000224740">
    <property type="component" value="Unassembled WGS sequence"/>
</dbReference>
<evidence type="ECO:0000259" key="3">
    <source>
        <dbReference type="Pfam" id="PF02581"/>
    </source>
</evidence>
<dbReference type="GO" id="GO:0004789">
    <property type="term" value="F:thiamine-phosphate diphosphorylase activity"/>
    <property type="evidence" value="ECO:0007669"/>
    <property type="project" value="UniProtKB-EC"/>
</dbReference>
<dbReference type="PANTHER" id="PTHR20857:SF23">
    <property type="entry name" value="THIAMINE BIOSYNTHETIC BIFUNCTIONAL ENZYME"/>
    <property type="match status" value="1"/>
</dbReference>
<dbReference type="InterPro" id="IPR036206">
    <property type="entry name" value="ThiamineP_synth_sf"/>
</dbReference>
<proteinExistence type="predicted"/>
<dbReference type="Pfam" id="PF02581">
    <property type="entry name" value="TMP-TENI"/>
    <property type="match status" value="1"/>
</dbReference>
<reference evidence="4 7" key="3">
    <citation type="submission" date="2018-08" db="EMBL/GenBank/DDBJ databases">
        <title>Complete genome of the Arcobacter marinus type strain JCM 15502.</title>
        <authorList>
            <person name="Miller W.G."/>
            <person name="Yee E."/>
            <person name="Huynh S."/>
            <person name="Parker C.T."/>
        </authorList>
    </citation>
    <scope>NUCLEOTIDE SEQUENCE [LARGE SCALE GENOMIC DNA]</scope>
    <source>
        <strain evidence="4 7">JCM 15502</strain>
    </source>
</reference>
<dbReference type="InterPro" id="IPR022998">
    <property type="entry name" value="ThiamineP_synth_TenI"/>
</dbReference>
<dbReference type="RefSeq" id="WP_099311464.1">
    <property type="nucleotide sequence ID" value="NZ_CP032101.1"/>
</dbReference>
<evidence type="ECO:0000313" key="4">
    <source>
        <dbReference type="EMBL" id="AXX86350.1"/>
    </source>
</evidence>
<dbReference type="GO" id="GO:0005737">
    <property type="term" value="C:cytoplasm"/>
    <property type="evidence" value="ECO:0007669"/>
    <property type="project" value="TreeGrafter"/>
</dbReference>
<organism evidence="4 7">
    <name type="scientific">Malaciobacter marinus</name>
    <dbReference type="NCBI Taxonomy" id="505249"/>
    <lineage>
        <taxon>Bacteria</taxon>
        <taxon>Pseudomonadati</taxon>
        <taxon>Campylobacterota</taxon>
        <taxon>Epsilonproteobacteria</taxon>
        <taxon>Campylobacterales</taxon>
        <taxon>Arcobacteraceae</taxon>
        <taxon>Malaciobacter</taxon>
    </lineage>
</organism>
<keyword evidence="2" id="KW-0784">Thiamine biosynthesis</keyword>
<accession>A0A347TIC2</accession>
<reference evidence="5" key="2">
    <citation type="submission" date="2017-09" db="EMBL/GenBank/DDBJ databases">
        <authorList>
            <person name="Perez-Cataluna A."/>
            <person name="Figueras M.J."/>
            <person name="Salas-Masso N."/>
        </authorList>
    </citation>
    <scope>NUCLEOTIDE SEQUENCE</scope>
    <source>
        <strain evidence="5">CECT 7727</strain>
    </source>
</reference>
<sequence length="204" mass="23274">MNPTKLERLLDIDLKASFNNTYGLCDFEILKRKNINLEEFVKICKKKNIKLVQYRDKINNDNIQIENLNFLRSKLNIPIIINDKLNIIDYADGIHLGQEDFHKIHKDKKIALKLIRAKIKDKLLGLSTHNEVEILEANELDLDMIGLGAYKATKTKDVSNILGDKISYLAKISKHPVCAIGSVKCDDDIKNVHFNVVGSGLYED</sequence>